<gene>
    <name evidence="5" type="ORF">HLH34_13365</name>
</gene>
<proteinExistence type="inferred from homology"/>
<dbReference type="Pfam" id="PF01464">
    <property type="entry name" value="SLT"/>
    <property type="match status" value="1"/>
</dbReference>
<dbReference type="GO" id="GO:0042597">
    <property type="term" value="C:periplasmic space"/>
    <property type="evidence" value="ECO:0007669"/>
    <property type="project" value="InterPro"/>
</dbReference>
<dbReference type="Proteomes" id="UP000555756">
    <property type="component" value="Unassembled WGS sequence"/>
</dbReference>
<dbReference type="AlphaFoldDB" id="A0A7W4JU47"/>
<evidence type="ECO:0000259" key="4">
    <source>
        <dbReference type="Pfam" id="PF01464"/>
    </source>
</evidence>
<comment type="caution">
    <text evidence="5">The sequence shown here is derived from an EMBL/GenBank/DDBJ whole genome shotgun (WGS) entry which is preliminary data.</text>
</comment>
<dbReference type="PANTHER" id="PTHR37423">
    <property type="entry name" value="SOLUBLE LYTIC MUREIN TRANSGLYCOSYLASE-RELATED"/>
    <property type="match status" value="1"/>
</dbReference>
<dbReference type="InterPro" id="IPR023346">
    <property type="entry name" value="Lysozyme-like_dom_sf"/>
</dbReference>
<keyword evidence="6" id="KW-1185">Reference proteome</keyword>
<evidence type="ECO:0000313" key="5">
    <source>
        <dbReference type="EMBL" id="MBB2190939.1"/>
    </source>
</evidence>
<dbReference type="SUPFAM" id="SSF53955">
    <property type="entry name" value="Lysozyme-like"/>
    <property type="match status" value="1"/>
</dbReference>
<protein>
    <submittedName>
        <fullName evidence="5">Transglycosylase SLT domain-containing protein</fullName>
    </submittedName>
</protein>
<evidence type="ECO:0000256" key="3">
    <source>
        <dbReference type="ARBA" id="ARBA00022729"/>
    </source>
</evidence>
<keyword evidence="3" id="KW-0732">Signal</keyword>
<comment type="similarity">
    <text evidence="2">Belongs to the virb1 family.</text>
</comment>
<dbReference type="Gene3D" id="1.10.530.10">
    <property type="match status" value="1"/>
</dbReference>
<reference evidence="5 6" key="1">
    <citation type="submission" date="2020-04" db="EMBL/GenBank/DDBJ databases">
        <title>Description of novel Gluconacetobacter.</title>
        <authorList>
            <person name="Sombolestani A."/>
        </authorList>
    </citation>
    <scope>NUCLEOTIDE SEQUENCE [LARGE SCALE GENOMIC DNA]</scope>
    <source>
        <strain evidence="5 6">LMG 21311</strain>
    </source>
</reference>
<dbReference type="InterPro" id="IPR000189">
    <property type="entry name" value="Transglyc_AS"/>
</dbReference>
<dbReference type="EMBL" id="JABEQF010000010">
    <property type="protein sequence ID" value="MBB2190939.1"/>
    <property type="molecule type" value="Genomic_DNA"/>
</dbReference>
<dbReference type="GO" id="GO:0000270">
    <property type="term" value="P:peptidoglycan metabolic process"/>
    <property type="evidence" value="ECO:0007669"/>
    <property type="project" value="InterPro"/>
</dbReference>
<sequence length="675" mass="72513">MQRVRHPSITSRAARIRGDRPSRCRRLAWLGVAAFAVFQAGGYAASAPTPPPIATESADVAARLELYLHLLSPEGGTVAEYVAFLAQTPAWPRRQLMVTRLQALMAAGLPVPGMDDACASMTLTSAPALVACAGRPVPAPNLTARARRAWIAGIDSPRDEALFLAVFGTSLTADDQWARFGRQELAGRLDDAARQAGRLDAGCQALAQARLALRRGRADAPDMLRALPPSLSDDPVLILDQARWFRRAGQFDDAYAVWTHAGLAVEQRARLPAFWAEREALAHDMLLAGNDGAALALAVATDDMTPAGRDEAHFLTGWILLQRQHDPQAAEAQFQRLCDARALISRSRGFYWTGRALEAAGNLPAARAAWTEASHMPGTFYGQMALSRLAGDTFNPLLFPERSGEGVRDLLRQQAGPVWTRADMARFEGSDLIQAARLLAARQDTGHARDFILLQDARTDTPAGHALAAMLALRLGMPDVAVAIARRAGREGIALLQSGWPSPTFPDPFLPPSGDTLPPGFVMAVIRQESGFDPAIVSPAGAYGLMQLLPGAARDVTRQTRMAGGPVTGATLIDPVLNMRIGTAYLSRLMQKFGGAIPYVLAAYNAGPHRADQWLAQLGDPAKGNPTGGTPTSDAMLDWIESIPFAETRGYIQRVEESMAIYQAMASNPRPEATP</sequence>
<dbReference type="SUPFAM" id="SSF48435">
    <property type="entry name" value="Bacterial muramidases"/>
    <property type="match status" value="1"/>
</dbReference>
<accession>A0A7W4JU47</accession>
<name>A0A7W4JU47_9PROT</name>
<evidence type="ECO:0000256" key="2">
    <source>
        <dbReference type="ARBA" id="ARBA00009387"/>
    </source>
</evidence>
<dbReference type="GO" id="GO:0016020">
    <property type="term" value="C:membrane"/>
    <property type="evidence" value="ECO:0007669"/>
    <property type="project" value="InterPro"/>
</dbReference>
<dbReference type="CDD" id="cd13401">
    <property type="entry name" value="Slt70-like"/>
    <property type="match status" value="1"/>
</dbReference>
<dbReference type="Gene3D" id="1.25.20.10">
    <property type="entry name" value="Bacterial muramidases"/>
    <property type="match status" value="1"/>
</dbReference>
<dbReference type="InterPro" id="IPR008939">
    <property type="entry name" value="Lytic_TGlycosylase_superhlx_U"/>
</dbReference>
<feature type="domain" description="Transglycosylase SLT" evidence="4">
    <location>
        <begin position="516"/>
        <end position="621"/>
    </location>
</feature>
<dbReference type="InterPro" id="IPR008258">
    <property type="entry name" value="Transglycosylase_SLT_dom_1"/>
</dbReference>
<evidence type="ECO:0000256" key="1">
    <source>
        <dbReference type="ARBA" id="ARBA00007734"/>
    </source>
</evidence>
<organism evidence="5 6">
    <name type="scientific">Gluconacetobacter azotocaptans</name>
    <dbReference type="NCBI Taxonomy" id="142834"/>
    <lineage>
        <taxon>Bacteria</taxon>
        <taxon>Pseudomonadati</taxon>
        <taxon>Pseudomonadota</taxon>
        <taxon>Alphaproteobacteria</taxon>
        <taxon>Acetobacterales</taxon>
        <taxon>Acetobacteraceae</taxon>
        <taxon>Gluconacetobacter</taxon>
    </lineage>
</organism>
<dbReference type="PANTHER" id="PTHR37423:SF2">
    <property type="entry name" value="MEMBRANE-BOUND LYTIC MUREIN TRANSGLYCOSYLASE C"/>
    <property type="match status" value="1"/>
</dbReference>
<comment type="similarity">
    <text evidence="1">Belongs to the transglycosylase Slt family.</text>
</comment>
<dbReference type="PROSITE" id="PS00922">
    <property type="entry name" value="TRANSGLYCOSYLASE"/>
    <property type="match status" value="1"/>
</dbReference>
<dbReference type="GO" id="GO:0008933">
    <property type="term" value="F:peptidoglycan lytic transglycosylase activity"/>
    <property type="evidence" value="ECO:0007669"/>
    <property type="project" value="InterPro"/>
</dbReference>
<dbReference type="GO" id="GO:0004553">
    <property type="term" value="F:hydrolase activity, hydrolyzing O-glycosyl compounds"/>
    <property type="evidence" value="ECO:0007669"/>
    <property type="project" value="InterPro"/>
</dbReference>
<evidence type="ECO:0000313" key="6">
    <source>
        <dbReference type="Proteomes" id="UP000555756"/>
    </source>
</evidence>